<evidence type="ECO:0000313" key="3">
    <source>
        <dbReference type="Proteomes" id="UP001610446"/>
    </source>
</evidence>
<evidence type="ECO:0000256" key="1">
    <source>
        <dbReference type="SAM" id="MobiDB-lite"/>
    </source>
</evidence>
<comment type="caution">
    <text evidence="2">The sequence shown here is derived from an EMBL/GenBank/DDBJ whole genome shotgun (WGS) entry which is preliminary data.</text>
</comment>
<sequence length="733" mass="79642">MESSSLIPSQTGPVFSQQGTVDWTQLAKSSVALSLEILSRLSQAGVEPLTLAVGQAIFSQFLLPASTQQKIQTTLEGLKPLSSYSNVLWFGFGIKHVVRLLVESEQGTTCVALCGALSVSYDKFYCAQVLRSMTKIQAAPGNLSPSITQWSNLVDTCSGTLLSSDFPNLVEGFARLWYNATGQDVWKRRGATSPQALGEALSTLAAVSSGALQSATFVGGADCAWIAAVAEWVLCLRVEVHDASTGDCLYLKHGQPGHMAAQVNILRAFDTQSSMARVRDTTCFLASGNEIFHTDPDMGDKFFGGGRSTWDSILSDTFSPQSLSILASAEVGSAFAYVLRKVADQIHLHIGEKKNVLQILPELNPVLLNTRSVLIQVEGTLDASAISESGMVICCASLLNPNLPPKGTEVFHIVPGHIQKDNTLFWEVYDLDAKLGMRLEEETIIKYRFDDKLRLIMSMHDNKTPPELLVRETVQGRKLQANYSWQYQLLNGTSPGNPIAGASALSPKMLITAYGSAELQRLLWDGVSLPTCEYKQIAHIIALNGAFSGTCCKVFEDIILQMQSPVSSQFPRPGEWVLLDVGTQKQPGIYDGEEHPTKIYRGSLVKLYSLLCNSEPGKHLKLVRASNCIFCTCLWGSRTIVLVSGQSSPTETIFADGITVLKPGIKQSTNDTPEPAAGSGTAEEVLAPDPPPTSPPRPPPESKAKKRKSTRVTRANRKRKPCVSNETLWSQPH</sequence>
<dbReference type="EMBL" id="JBFXLU010000130">
    <property type="protein sequence ID" value="KAL2839663.1"/>
    <property type="molecule type" value="Genomic_DNA"/>
</dbReference>
<dbReference type="Proteomes" id="UP001610446">
    <property type="component" value="Unassembled WGS sequence"/>
</dbReference>
<accession>A0ABR4JI07</accession>
<reference evidence="2 3" key="1">
    <citation type="submission" date="2024-07" db="EMBL/GenBank/DDBJ databases">
        <title>Section-level genome sequencing and comparative genomics of Aspergillus sections Usti and Cavernicolus.</title>
        <authorList>
            <consortium name="Lawrence Berkeley National Laboratory"/>
            <person name="Nybo J.L."/>
            <person name="Vesth T.C."/>
            <person name="Theobald S."/>
            <person name="Frisvad J.C."/>
            <person name="Larsen T.O."/>
            <person name="Kjaerboelling I."/>
            <person name="Rothschild-Mancinelli K."/>
            <person name="Lyhne E.K."/>
            <person name="Kogle M.E."/>
            <person name="Barry K."/>
            <person name="Clum A."/>
            <person name="Na H."/>
            <person name="Ledsgaard L."/>
            <person name="Lin J."/>
            <person name="Lipzen A."/>
            <person name="Kuo A."/>
            <person name="Riley R."/>
            <person name="Mondo S."/>
            <person name="Labutti K."/>
            <person name="Haridas S."/>
            <person name="Pangalinan J."/>
            <person name="Salamov A.A."/>
            <person name="Simmons B.A."/>
            <person name="Magnuson J.K."/>
            <person name="Chen J."/>
            <person name="Drula E."/>
            <person name="Henrissat B."/>
            <person name="Wiebenga A."/>
            <person name="Lubbers R.J."/>
            <person name="Gomes A.C."/>
            <person name="Makela M.R."/>
            <person name="Stajich J."/>
            <person name="Grigoriev I.V."/>
            <person name="Mortensen U.H."/>
            <person name="De Vries R.P."/>
            <person name="Baker S.E."/>
            <person name="Andersen M.R."/>
        </authorList>
    </citation>
    <scope>NUCLEOTIDE SEQUENCE [LARGE SCALE GENOMIC DNA]</scope>
    <source>
        <strain evidence="2 3">CBS 123904</strain>
    </source>
</reference>
<gene>
    <name evidence="2" type="ORF">BJY01DRAFT_250392</name>
</gene>
<feature type="compositionally biased region" description="Basic residues" evidence="1">
    <location>
        <begin position="704"/>
        <end position="721"/>
    </location>
</feature>
<evidence type="ECO:0000313" key="2">
    <source>
        <dbReference type="EMBL" id="KAL2839663.1"/>
    </source>
</evidence>
<feature type="compositionally biased region" description="Polar residues" evidence="1">
    <location>
        <begin position="724"/>
        <end position="733"/>
    </location>
</feature>
<feature type="region of interest" description="Disordered" evidence="1">
    <location>
        <begin position="664"/>
        <end position="733"/>
    </location>
</feature>
<protein>
    <submittedName>
        <fullName evidence="2">Uncharacterized protein</fullName>
    </submittedName>
</protein>
<feature type="compositionally biased region" description="Pro residues" evidence="1">
    <location>
        <begin position="688"/>
        <end position="701"/>
    </location>
</feature>
<organism evidence="2 3">
    <name type="scientific">Aspergillus pseudoustus</name>
    <dbReference type="NCBI Taxonomy" id="1810923"/>
    <lineage>
        <taxon>Eukaryota</taxon>
        <taxon>Fungi</taxon>
        <taxon>Dikarya</taxon>
        <taxon>Ascomycota</taxon>
        <taxon>Pezizomycotina</taxon>
        <taxon>Eurotiomycetes</taxon>
        <taxon>Eurotiomycetidae</taxon>
        <taxon>Eurotiales</taxon>
        <taxon>Aspergillaceae</taxon>
        <taxon>Aspergillus</taxon>
        <taxon>Aspergillus subgen. Nidulantes</taxon>
    </lineage>
</organism>
<keyword evidence="3" id="KW-1185">Reference proteome</keyword>
<name>A0ABR4JI07_9EURO</name>
<proteinExistence type="predicted"/>